<accession>A0ABV0IKQ7</accession>
<sequence length="293" mass="29716">MASHGAPRGTLSTVRAVPLEVVPAVCTGLRFAVRFADARELAHDAGARHPLSGTGKLVLACAVARLARQDADLLGQRLTLTDRHRAGARTGTLRLMSGELSLTVEDAMALIVGTGEAMAVLAVLELLHDRGIDVAAEARDLVAERGVQDTEITGLETAAGTSWGEGLTGWTTPTDLCTLLSGLPEAVLRWMGAAFEPVGLASGLPGFGPRTVPHQTVAGGGWPLGAGGSGEDLGAGSPRGWASVLVLPGAVVAAFLPAEAPADEGPDGTAKTSLQASTALGSLGLSAWQDLSS</sequence>
<evidence type="ECO:0000259" key="1">
    <source>
        <dbReference type="Pfam" id="PF13354"/>
    </source>
</evidence>
<organism evidence="2 3">
    <name type="scientific">Citricoccus nitrophenolicus</name>
    <dbReference type="NCBI Taxonomy" id="863575"/>
    <lineage>
        <taxon>Bacteria</taxon>
        <taxon>Bacillati</taxon>
        <taxon>Actinomycetota</taxon>
        <taxon>Actinomycetes</taxon>
        <taxon>Micrococcales</taxon>
        <taxon>Micrococcaceae</taxon>
        <taxon>Citricoccus</taxon>
    </lineage>
</organism>
<name>A0ABV0IKQ7_9MICC</name>
<proteinExistence type="predicted"/>
<protein>
    <submittedName>
        <fullName evidence="2">Serine hydrolase</fullName>
    </submittedName>
</protein>
<dbReference type="InterPro" id="IPR045155">
    <property type="entry name" value="Beta-lactam_cat"/>
</dbReference>
<feature type="domain" description="Beta-lactamase class A catalytic" evidence="1">
    <location>
        <begin position="37"/>
        <end position="183"/>
    </location>
</feature>
<keyword evidence="2" id="KW-0378">Hydrolase</keyword>
<keyword evidence="3" id="KW-1185">Reference proteome</keyword>
<dbReference type="Proteomes" id="UP001484097">
    <property type="component" value="Unassembled WGS sequence"/>
</dbReference>
<evidence type="ECO:0000313" key="3">
    <source>
        <dbReference type="Proteomes" id="UP001484097"/>
    </source>
</evidence>
<dbReference type="EMBL" id="JBDXMX010000006">
    <property type="protein sequence ID" value="MEO9248751.1"/>
    <property type="molecule type" value="Genomic_DNA"/>
</dbReference>
<dbReference type="InterPro" id="IPR012338">
    <property type="entry name" value="Beta-lactam/transpept-like"/>
</dbReference>
<dbReference type="GO" id="GO:0016787">
    <property type="term" value="F:hydrolase activity"/>
    <property type="evidence" value="ECO:0007669"/>
    <property type="project" value="UniProtKB-KW"/>
</dbReference>
<gene>
    <name evidence="2" type="ORF">ABDK96_13780</name>
</gene>
<dbReference type="Gene3D" id="3.40.710.10">
    <property type="entry name" value="DD-peptidase/beta-lactamase superfamily"/>
    <property type="match status" value="1"/>
</dbReference>
<dbReference type="SUPFAM" id="SSF56601">
    <property type="entry name" value="beta-lactamase/transpeptidase-like"/>
    <property type="match status" value="1"/>
</dbReference>
<dbReference type="RefSeq" id="WP_347921457.1">
    <property type="nucleotide sequence ID" value="NZ_JBDXMX010000006.1"/>
</dbReference>
<reference evidence="2 3" key="1">
    <citation type="submission" date="2024-05" db="EMBL/GenBank/DDBJ databases">
        <authorList>
            <person name="Yi C."/>
        </authorList>
    </citation>
    <scope>NUCLEOTIDE SEQUENCE [LARGE SCALE GENOMIC DNA]</scope>
    <source>
        <strain evidence="2 3">XS13</strain>
    </source>
</reference>
<evidence type="ECO:0000313" key="2">
    <source>
        <dbReference type="EMBL" id="MEO9248751.1"/>
    </source>
</evidence>
<dbReference type="Pfam" id="PF13354">
    <property type="entry name" value="Beta-lactamase2"/>
    <property type="match status" value="1"/>
</dbReference>
<comment type="caution">
    <text evidence="2">The sequence shown here is derived from an EMBL/GenBank/DDBJ whole genome shotgun (WGS) entry which is preliminary data.</text>
</comment>